<dbReference type="RefSeq" id="WP_113960343.1">
    <property type="nucleotide sequence ID" value="NZ_QNRR01000008.1"/>
</dbReference>
<dbReference type="SUPFAM" id="SSF75005">
    <property type="entry name" value="Arabinanase/levansucrase/invertase"/>
    <property type="match status" value="2"/>
</dbReference>
<organism evidence="2 3">
    <name type="scientific">Roseimicrobium gellanilyticum</name>
    <dbReference type="NCBI Taxonomy" id="748857"/>
    <lineage>
        <taxon>Bacteria</taxon>
        <taxon>Pseudomonadati</taxon>
        <taxon>Verrucomicrobiota</taxon>
        <taxon>Verrucomicrobiia</taxon>
        <taxon>Verrucomicrobiales</taxon>
        <taxon>Verrucomicrobiaceae</taxon>
        <taxon>Roseimicrobium</taxon>
    </lineage>
</organism>
<evidence type="ECO:0008006" key="4">
    <source>
        <dbReference type="Google" id="ProtNLM"/>
    </source>
</evidence>
<dbReference type="AlphaFoldDB" id="A0A366HDM1"/>
<name>A0A366HDM1_9BACT</name>
<evidence type="ECO:0000313" key="3">
    <source>
        <dbReference type="Proteomes" id="UP000253426"/>
    </source>
</evidence>
<feature type="signal peptide" evidence="1">
    <location>
        <begin position="1"/>
        <end position="23"/>
    </location>
</feature>
<comment type="caution">
    <text evidence="2">The sequence shown here is derived from an EMBL/GenBank/DDBJ whole genome shotgun (WGS) entry which is preliminary data.</text>
</comment>
<dbReference type="EMBL" id="QNRR01000008">
    <property type="protein sequence ID" value="RBP40477.1"/>
    <property type="molecule type" value="Genomic_DNA"/>
</dbReference>
<reference evidence="2 3" key="1">
    <citation type="submission" date="2018-06" db="EMBL/GenBank/DDBJ databases">
        <title>Genomic Encyclopedia of Type Strains, Phase IV (KMG-IV): sequencing the most valuable type-strain genomes for metagenomic binning, comparative biology and taxonomic classification.</title>
        <authorList>
            <person name="Goeker M."/>
        </authorList>
    </citation>
    <scope>NUCLEOTIDE SEQUENCE [LARGE SCALE GENOMIC DNA]</scope>
    <source>
        <strain evidence="2 3">DSM 25532</strain>
    </source>
</reference>
<protein>
    <recommendedName>
        <fullName evidence="4">BNR repeat protein</fullName>
    </recommendedName>
</protein>
<feature type="chain" id="PRO_5017040856" description="BNR repeat protein" evidence="1">
    <location>
        <begin position="24"/>
        <end position="509"/>
    </location>
</feature>
<proteinExistence type="predicted"/>
<dbReference type="OrthoDB" id="177378at2"/>
<dbReference type="Gene3D" id="2.115.10.20">
    <property type="entry name" value="Glycosyl hydrolase domain, family 43"/>
    <property type="match status" value="2"/>
</dbReference>
<gene>
    <name evidence="2" type="ORF">DES53_108184</name>
</gene>
<evidence type="ECO:0000313" key="2">
    <source>
        <dbReference type="EMBL" id="RBP40477.1"/>
    </source>
</evidence>
<dbReference type="InterPro" id="IPR023296">
    <property type="entry name" value="Glyco_hydro_beta-prop_sf"/>
</dbReference>
<keyword evidence="1" id="KW-0732">Signal</keyword>
<sequence>MRPLLSLSIACCLPLLISTGAFAEERSITLGELPLLFADDGGIATKSGVTRTIHPAKQSSSPVLQADKPWEGDRVYIHGSVYPDDATGGYRMWYLTRQEAIPDIKNIAVPGFRRNRYDVTLYATSRDGLTWEKPSLGLHAFAGSKENNIVFDLHSPSVLLDQHETDPAKRWKMLGYFGGDYYAAVSPDGLKWKSHPDKKPIFPEGDNISLAQDPITGEYLAYHRLHATLRGTSRRTVWLSRSKDFATWSKAELTFAPDEIDDAWVTEPKQRTEVNNMSVLTHAAGYLGFPTIFRVTAPDRKNLSPEGKPIPFPKGQSPTDGYIDVQLITSADGLHWQRTEPRIAIIARGKPGTFDAGTILGVSSTAVHVGDETWMYYTGLTTSHGGALPEKRNSIGRAVWRRHGFASLDAGEQTGTVQTIPLRHASPHLIINASTSNDGLVRIAVLEKHGAPIPGLSLDESNELRADATQWKASWKSGTAIPTDRPVRILVELKNARLYSLYAQAATEP</sequence>
<evidence type="ECO:0000256" key="1">
    <source>
        <dbReference type="SAM" id="SignalP"/>
    </source>
</evidence>
<keyword evidence="3" id="KW-1185">Reference proteome</keyword>
<dbReference type="Proteomes" id="UP000253426">
    <property type="component" value="Unassembled WGS sequence"/>
</dbReference>
<accession>A0A366HDM1</accession>